<dbReference type="Gene3D" id="2.80.10.50">
    <property type="match status" value="1"/>
</dbReference>
<feature type="region of interest" description="Disordered" evidence="2">
    <location>
        <begin position="177"/>
        <end position="196"/>
    </location>
</feature>
<reference evidence="4 5" key="1">
    <citation type="journal article" date="2013" name="Curr. Biol.">
        <title>The Genome of the Foraminiferan Reticulomyxa filosa.</title>
        <authorList>
            <person name="Glockner G."/>
            <person name="Hulsmann N."/>
            <person name="Schleicher M."/>
            <person name="Noegel A.A."/>
            <person name="Eichinger L."/>
            <person name="Gallinger C."/>
            <person name="Pawlowski J."/>
            <person name="Sierra R."/>
            <person name="Euteneuer U."/>
            <person name="Pillet L."/>
            <person name="Moustafa A."/>
            <person name="Platzer M."/>
            <person name="Groth M."/>
            <person name="Szafranski K."/>
            <person name="Schliwa M."/>
        </authorList>
    </citation>
    <scope>NUCLEOTIDE SEQUENCE [LARGE SCALE GENOMIC DNA]</scope>
</reference>
<dbReference type="OrthoDB" id="5588846at2759"/>
<dbReference type="Proteomes" id="UP000023152">
    <property type="component" value="Unassembled WGS sequence"/>
</dbReference>
<keyword evidence="5" id="KW-1185">Reference proteome</keyword>
<evidence type="ECO:0000313" key="5">
    <source>
        <dbReference type="Proteomes" id="UP000023152"/>
    </source>
</evidence>
<sequence>MSSSENDKVEKKALPNSTQLAEWRQQLGLFTLSLGDLNCRLLVPFDFSVLRASTKQEFEMELQKHHFHFTYMDKNNEAVRMNSQPALDAMIYELDRPSHVHLNVICPQYVQAEPGRSAIPISDDKVLRYGMYIKLVHLETACALHSHSLFTKTQRQEVSCYSGRDNNDLWIIVPSDQLGDQKDSDGVNPEKRKDSDAVQDGDIIHLVHTAHTKWKVLLKKQTKGNPKSEETPDTSHLWKMDDVVNFCHVSTELFKNVCMHFFFFVHLQKEFIKKYF</sequence>
<dbReference type="AlphaFoldDB" id="X6PAP6"/>
<dbReference type="EMBL" id="ASPP01001856">
    <property type="protein sequence ID" value="ETO35203.1"/>
    <property type="molecule type" value="Genomic_DNA"/>
</dbReference>
<keyword evidence="1" id="KW-0677">Repeat</keyword>
<comment type="caution">
    <text evidence="4">The sequence shown here is derived from an EMBL/GenBank/DDBJ whole genome shotgun (WGS) entry which is preliminary data.</text>
</comment>
<gene>
    <name evidence="4" type="ORF">RFI_01868</name>
</gene>
<evidence type="ECO:0000256" key="2">
    <source>
        <dbReference type="SAM" id="MobiDB-lite"/>
    </source>
</evidence>
<proteinExistence type="predicted"/>
<evidence type="ECO:0000313" key="4">
    <source>
        <dbReference type="EMBL" id="ETO35203.1"/>
    </source>
</evidence>
<dbReference type="PANTHER" id="PTHR10050">
    <property type="entry name" value="DOLICHYL-PHOSPHATE-MANNOSE--PROTEIN MANNOSYLTRANSFERASE"/>
    <property type="match status" value="1"/>
</dbReference>
<protein>
    <recommendedName>
        <fullName evidence="3">MIR domain-containing protein</fullName>
    </recommendedName>
</protein>
<evidence type="ECO:0000259" key="3">
    <source>
        <dbReference type="PROSITE" id="PS50919"/>
    </source>
</evidence>
<organism evidence="4 5">
    <name type="scientific">Reticulomyxa filosa</name>
    <dbReference type="NCBI Taxonomy" id="46433"/>
    <lineage>
        <taxon>Eukaryota</taxon>
        <taxon>Sar</taxon>
        <taxon>Rhizaria</taxon>
        <taxon>Retaria</taxon>
        <taxon>Foraminifera</taxon>
        <taxon>Monothalamids</taxon>
        <taxon>Reticulomyxidae</taxon>
        <taxon>Reticulomyxa</taxon>
    </lineage>
</organism>
<name>X6PAP6_RETFI</name>
<evidence type="ECO:0000256" key="1">
    <source>
        <dbReference type="ARBA" id="ARBA00022737"/>
    </source>
</evidence>
<feature type="domain" description="MIR" evidence="3">
    <location>
        <begin position="124"/>
        <end position="175"/>
    </location>
</feature>
<dbReference type="GO" id="GO:0004169">
    <property type="term" value="F:dolichyl-phosphate-mannose-protein mannosyltransferase activity"/>
    <property type="evidence" value="ECO:0007669"/>
    <property type="project" value="TreeGrafter"/>
</dbReference>
<accession>X6PAP6</accession>
<dbReference type="SUPFAM" id="SSF82109">
    <property type="entry name" value="MIR domain"/>
    <property type="match status" value="1"/>
</dbReference>
<dbReference type="InterPro" id="IPR016093">
    <property type="entry name" value="MIR_motif"/>
</dbReference>
<dbReference type="InterPro" id="IPR027005">
    <property type="entry name" value="PMT-like"/>
</dbReference>
<dbReference type="SMART" id="SM00472">
    <property type="entry name" value="MIR"/>
    <property type="match status" value="1"/>
</dbReference>
<feature type="compositionally biased region" description="Basic and acidic residues" evidence="2">
    <location>
        <begin position="179"/>
        <end position="196"/>
    </location>
</feature>
<dbReference type="PROSITE" id="PS50919">
    <property type="entry name" value="MIR"/>
    <property type="match status" value="1"/>
</dbReference>
<dbReference type="InterPro" id="IPR036300">
    <property type="entry name" value="MIR_dom_sf"/>
</dbReference>
<dbReference type="PANTHER" id="PTHR10050:SF46">
    <property type="entry name" value="PROTEIN O-MANNOSYL-TRANSFERASE 2"/>
    <property type="match status" value="1"/>
</dbReference>